<gene>
    <name evidence="2" type="primary">P0603C10.50</name>
</gene>
<reference evidence="3" key="2">
    <citation type="journal article" date="2008" name="Nucleic Acids Res.">
        <title>The rice annotation project database (RAP-DB): 2008 update.</title>
        <authorList>
            <consortium name="The rice annotation project (RAP)"/>
        </authorList>
    </citation>
    <scope>GENOME REANNOTATION</scope>
    <source>
        <strain evidence="3">cv. Nipponbare</strain>
    </source>
</reference>
<proteinExistence type="predicted"/>
<reference evidence="3" key="1">
    <citation type="journal article" date="2005" name="Nature">
        <title>The map-based sequence of the rice genome.</title>
        <authorList>
            <consortium name="International rice genome sequencing project (IRGSP)"/>
            <person name="Matsumoto T."/>
            <person name="Wu J."/>
            <person name="Kanamori H."/>
            <person name="Katayose Y."/>
            <person name="Fujisawa M."/>
            <person name="Namiki N."/>
            <person name="Mizuno H."/>
            <person name="Yamamoto K."/>
            <person name="Antonio B.A."/>
            <person name="Baba T."/>
            <person name="Sakata K."/>
            <person name="Nagamura Y."/>
            <person name="Aoki H."/>
            <person name="Arikawa K."/>
            <person name="Arita K."/>
            <person name="Bito T."/>
            <person name="Chiden Y."/>
            <person name="Fujitsuka N."/>
            <person name="Fukunaka R."/>
            <person name="Hamada M."/>
            <person name="Harada C."/>
            <person name="Hayashi A."/>
            <person name="Hijishita S."/>
            <person name="Honda M."/>
            <person name="Hosokawa S."/>
            <person name="Ichikawa Y."/>
            <person name="Idonuma A."/>
            <person name="Iijima M."/>
            <person name="Ikeda M."/>
            <person name="Ikeno M."/>
            <person name="Ito K."/>
            <person name="Ito S."/>
            <person name="Ito T."/>
            <person name="Ito Y."/>
            <person name="Ito Y."/>
            <person name="Iwabuchi A."/>
            <person name="Kamiya K."/>
            <person name="Karasawa W."/>
            <person name="Kurita K."/>
            <person name="Katagiri S."/>
            <person name="Kikuta A."/>
            <person name="Kobayashi H."/>
            <person name="Kobayashi N."/>
            <person name="Machita K."/>
            <person name="Maehara T."/>
            <person name="Masukawa M."/>
            <person name="Mizubayashi T."/>
            <person name="Mukai Y."/>
            <person name="Nagasaki H."/>
            <person name="Nagata Y."/>
            <person name="Naito S."/>
            <person name="Nakashima M."/>
            <person name="Nakama Y."/>
            <person name="Nakamichi Y."/>
            <person name="Nakamura M."/>
            <person name="Meguro A."/>
            <person name="Negishi M."/>
            <person name="Ohta I."/>
            <person name="Ohta T."/>
            <person name="Okamoto M."/>
            <person name="Ono N."/>
            <person name="Saji S."/>
            <person name="Sakaguchi M."/>
            <person name="Sakai K."/>
            <person name="Shibata M."/>
            <person name="Shimokawa T."/>
            <person name="Song J."/>
            <person name="Takazaki Y."/>
            <person name="Terasawa K."/>
            <person name="Tsugane M."/>
            <person name="Tsuji K."/>
            <person name="Ueda S."/>
            <person name="Waki K."/>
            <person name="Yamagata H."/>
            <person name="Yamamoto M."/>
            <person name="Yamamoto S."/>
            <person name="Yamane H."/>
            <person name="Yoshiki S."/>
            <person name="Yoshihara R."/>
            <person name="Yukawa K."/>
            <person name="Zhong H."/>
            <person name="Yano M."/>
            <person name="Yuan Q."/>
            <person name="Ouyang S."/>
            <person name="Liu J."/>
            <person name="Jones K.M."/>
            <person name="Gansberger K."/>
            <person name="Moffat K."/>
            <person name="Hill J."/>
            <person name="Bera J."/>
            <person name="Fadrosh D."/>
            <person name="Jin S."/>
            <person name="Johri S."/>
            <person name="Kim M."/>
            <person name="Overton L."/>
            <person name="Reardon M."/>
            <person name="Tsitrin T."/>
            <person name="Vuong H."/>
            <person name="Weaver B."/>
            <person name="Ciecko A."/>
            <person name="Tallon L."/>
            <person name="Jackson J."/>
            <person name="Pai G."/>
            <person name="Aken S.V."/>
            <person name="Utterback T."/>
            <person name="Reidmuller S."/>
            <person name="Feldblyum T."/>
            <person name="Hsiao J."/>
            <person name="Zismann V."/>
            <person name="Iobst S."/>
            <person name="de Vazeille A.R."/>
            <person name="Buell C.R."/>
            <person name="Ying K."/>
            <person name="Li Y."/>
            <person name="Lu T."/>
            <person name="Huang Y."/>
            <person name="Zhao Q."/>
            <person name="Feng Q."/>
            <person name="Zhang L."/>
            <person name="Zhu J."/>
            <person name="Weng Q."/>
            <person name="Mu J."/>
            <person name="Lu Y."/>
            <person name="Fan D."/>
            <person name="Liu Y."/>
            <person name="Guan J."/>
            <person name="Zhang Y."/>
            <person name="Yu S."/>
            <person name="Liu X."/>
            <person name="Zhang Y."/>
            <person name="Hong G."/>
            <person name="Han B."/>
            <person name="Choisne N."/>
            <person name="Demange N."/>
            <person name="Orjeda G."/>
            <person name="Samain S."/>
            <person name="Cattolico L."/>
            <person name="Pelletier E."/>
            <person name="Couloux A."/>
            <person name="Segurens B."/>
            <person name="Wincker P."/>
            <person name="D'Hont A."/>
            <person name="Scarpelli C."/>
            <person name="Weissenbach J."/>
            <person name="Salanoubat M."/>
            <person name="Quetier F."/>
            <person name="Yu Y."/>
            <person name="Kim H.R."/>
            <person name="Rambo T."/>
            <person name="Currie J."/>
            <person name="Collura K."/>
            <person name="Luo M."/>
            <person name="Yang T."/>
            <person name="Ammiraju J.S.S."/>
            <person name="Engler F."/>
            <person name="Soderlund C."/>
            <person name="Wing R.A."/>
            <person name="Palmer L.E."/>
            <person name="de la Bastide M."/>
            <person name="Spiegel L."/>
            <person name="Nascimento L."/>
            <person name="Zutavern T."/>
            <person name="O'Shaughnessy A."/>
            <person name="Dike S."/>
            <person name="Dedhia N."/>
            <person name="Preston R."/>
            <person name="Balija V."/>
            <person name="McCombie W.R."/>
            <person name="Chow T."/>
            <person name="Chen H."/>
            <person name="Chung M."/>
            <person name="Chen C."/>
            <person name="Shaw J."/>
            <person name="Wu H."/>
            <person name="Hsiao K."/>
            <person name="Chao Y."/>
            <person name="Chu M."/>
            <person name="Cheng C."/>
            <person name="Hour A."/>
            <person name="Lee P."/>
            <person name="Lin S."/>
            <person name="Lin Y."/>
            <person name="Liou J."/>
            <person name="Liu S."/>
            <person name="Hsing Y."/>
            <person name="Raghuvanshi S."/>
            <person name="Mohanty A."/>
            <person name="Bharti A.K."/>
            <person name="Gaur A."/>
            <person name="Gupta V."/>
            <person name="Kumar D."/>
            <person name="Ravi V."/>
            <person name="Vij S."/>
            <person name="Kapur A."/>
            <person name="Khurana P."/>
            <person name="Khurana P."/>
            <person name="Khurana J.P."/>
            <person name="Tyagi A.K."/>
            <person name="Gaikwad K."/>
            <person name="Singh A."/>
            <person name="Dalal V."/>
            <person name="Srivastava S."/>
            <person name="Dixit A."/>
            <person name="Pal A.K."/>
            <person name="Ghazi I.A."/>
            <person name="Yadav M."/>
            <person name="Pandit A."/>
            <person name="Bhargava A."/>
            <person name="Sureshbabu K."/>
            <person name="Batra K."/>
            <person name="Sharma T.R."/>
            <person name="Mohapatra T."/>
            <person name="Singh N.K."/>
            <person name="Messing J."/>
            <person name="Nelson A.B."/>
            <person name="Fuks G."/>
            <person name="Kavchok S."/>
            <person name="Keizer G."/>
            <person name="Linton E."/>
            <person name="Llaca V."/>
            <person name="Song R."/>
            <person name="Tanyolac B."/>
            <person name="Young S."/>
            <person name="Ho-Il K."/>
            <person name="Hahn J.H."/>
            <person name="Sangsakoo G."/>
            <person name="Vanavichit A."/>
            <person name="de Mattos Luiz.A.T."/>
            <person name="Zimmer P.D."/>
            <person name="Malone G."/>
            <person name="Dellagostin O."/>
            <person name="de Oliveira A.C."/>
            <person name="Bevan M."/>
            <person name="Bancroft I."/>
            <person name="Minx P."/>
            <person name="Cordum H."/>
            <person name="Wilson R."/>
            <person name="Cheng Z."/>
            <person name="Jin W."/>
            <person name="Jiang J."/>
            <person name="Leong S.A."/>
            <person name="Iwama H."/>
            <person name="Gojobori T."/>
            <person name="Itoh T."/>
            <person name="Niimura Y."/>
            <person name="Fujii Y."/>
            <person name="Habara T."/>
            <person name="Sakai H."/>
            <person name="Sato Y."/>
            <person name="Wilson G."/>
            <person name="Kumar K."/>
            <person name="McCouch S."/>
            <person name="Juretic N."/>
            <person name="Hoen D."/>
            <person name="Wright S."/>
            <person name="Bruskiewich R."/>
            <person name="Bureau T."/>
            <person name="Miyao A."/>
            <person name="Hirochika H."/>
            <person name="Nishikawa T."/>
            <person name="Kadowaki K."/>
            <person name="Sugiura M."/>
            <person name="Burr B."/>
            <person name="Sasaki T."/>
        </authorList>
    </citation>
    <scope>NUCLEOTIDE SEQUENCE [LARGE SCALE GENOMIC DNA]</scope>
    <source>
        <strain evidence="3">cv. Nipponbare</strain>
    </source>
</reference>
<keyword evidence="1" id="KW-0812">Transmembrane</keyword>
<accession>Q652R5</accession>
<sequence length="248" mass="28197">MPTSRWVLEPGMRKEADDYPEGNFGGNQLLDGSIGLIPIPKSDKRFVRQYRFEPPLDFPLTSPRSSIIHHLSGPDMRTPIRTLHRRSGRPKVWPARACHLSDSLRIPGFKTRRLARMSDSVVRVSKQVGWGACRPLQRSAPRGAVTGCADDGYRRREAPRLWPPAQSTTVHALSQFVDQPKPFCIRPGRIIGPHLLLSRRFQALFDSLFNVIFIFPSWCLFAINLSLYLALDGVYRPIWAAFPNNQSR</sequence>
<dbReference type="InterPro" id="IPR044792">
    <property type="entry name" value="TAR1"/>
</dbReference>
<dbReference type="PANTHER" id="PTHR47188:SF1">
    <property type="entry name" value="PROTEIN TAR1"/>
    <property type="match status" value="1"/>
</dbReference>
<keyword evidence="1" id="KW-1133">Transmembrane helix</keyword>
<evidence type="ECO:0000313" key="3">
    <source>
        <dbReference type="Proteomes" id="UP000000763"/>
    </source>
</evidence>
<dbReference type="EMBL" id="AP005527">
    <property type="protein sequence ID" value="BAD46202.1"/>
    <property type="molecule type" value="Genomic_DNA"/>
</dbReference>
<feature type="transmembrane region" description="Helical" evidence="1">
    <location>
        <begin position="208"/>
        <end position="231"/>
    </location>
</feature>
<keyword evidence="1" id="KW-0472">Membrane</keyword>
<dbReference type="PANTHER" id="PTHR47188">
    <property type="entry name" value="PROTEIN TAR1"/>
    <property type="match status" value="1"/>
</dbReference>
<evidence type="ECO:0000256" key="1">
    <source>
        <dbReference type="SAM" id="Phobius"/>
    </source>
</evidence>
<name>Q652R5_ORYSJ</name>
<dbReference type="Proteomes" id="UP000000763">
    <property type="component" value="Chromosome 6"/>
</dbReference>
<dbReference type="AlphaFoldDB" id="Q652R5"/>
<evidence type="ECO:0000313" key="2">
    <source>
        <dbReference type="EMBL" id="BAD46202.1"/>
    </source>
</evidence>
<dbReference type="GO" id="GO:0043457">
    <property type="term" value="P:regulation of cellular respiration"/>
    <property type="evidence" value="ECO:0007669"/>
    <property type="project" value="InterPro"/>
</dbReference>
<organism evidence="2 3">
    <name type="scientific">Oryza sativa subsp. japonica</name>
    <name type="common">Rice</name>
    <dbReference type="NCBI Taxonomy" id="39947"/>
    <lineage>
        <taxon>Eukaryota</taxon>
        <taxon>Viridiplantae</taxon>
        <taxon>Streptophyta</taxon>
        <taxon>Embryophyta</taxon>
        <taxon>Tracheophyta</taxon>
        <taxon>Spermatophyta</taxon>
        <taxon>Magnoliopsida</taxon>
        <taxon>Liliopsida</taxon>
        <taxon>Poales</taxon>
        <taxon>Poaceae</taxon>
        <taxon>BOP clade</taxon>
        <taxon>Oryzoideae</taxon>
        <taxon>Oryzeae</taxon>
        <taxon>Oryzinae</taxon>
        <taxon>Oryza</taxon>
        <taxon>Oryza sativa</taxon>
    </lineage>
</organism>
<protein>
    <submittedName>
        <fullName evidence="2">Uncharacterized protein</fullName>
    </submittedName>
</protein>